<gene>
    <name evidence="1" type="ORF">MNB_SM-5-349</name>
</gene>
<accession>A0A1W1CSB5</accession>
<dbReference type="EMBL" id="FPHH01000114">
    <property type="protein sequence ID" value="SFV68768.1"/>
    <property type="molecule type" value="Genomic_DNA"/>
</dbReference>
<evidence type="ECO:0000313" key="1">
    <source>
        <dbReference type="EMBL" id="SFV68768.1"/>
    </source>
</evidence>
<reference evidence="1" key="1">
    <citation type="submission" date="2016-10" db="EMBL/GenBank/DDBJ databases">
        <authorList>
            <person name="de Groot N.N."/>
        </authorList>
    </citation>
    <scope>NUCLEOTIDE SEQUENCE</scope>
</reference>
<organism evidence="1">
    <name type="scientific">hydrothermal vent metagenome</name>
    <dbReference type="NCBI Taxonomy" id="652676"/>
    <lineage>
        <taxon>unclassified sequences</taxon>
        <taxon>metagenomes</taxon>
        <taxon>ecological metagenomes</taxon>
    </lineage>
</organism>
<proteinExistence type="predicted"/>
<dbReference type="InterPro" id="IPR010664">
    <property type="entry name" value="LipoPS_assembly_LptC-rel"/>
</dbReference>
<sequence length="157" mass="18625">MIFLFFKPLKLKEHHFVDLPQVELQEFRMYLFTPLGLETYMVGSKGLKYEDRFIIKDINYTDKSSQYRVNMRAKEGIYKDDIITLQGDVVYSRDDGFEFLTQKLLYNKKSDEAISSVGYSARIGNNRVKGSYIRYNNRLNRVFSKNIDAIYQLEKEK</sequence>
<dbReference type="Pfam" id="PF06835">
    <property type="entry name" value="LptC"/>
    <property type="match status" value="1"/>
</dbReference>
<name>A0A1W1CSB5_9ZZZZ</name>
<dbReference type="AlphaFoldDB" id="A0A1W1CSB5"/>
<evidence type="ECO:0008006" key="2">
    <source>
        <dbReference type="Google" id="ProtNLM"/>
    </source>
</evidence>
<protein>
    <recommendedName>
        <fullName evidence="2">LPS export ABC transporter periplasmic protein LptC</fullName>
    </recommendedName>
</protein>